<evidence type="ECO:0000313" key="2">
    <source>
        <dbReference type="Proteomes" id="UP001225644"/>
    </source>
</evidence>
<reference evidence="1 2" key="1">
    <citation type="submission" date="2023-07" db="EMBL/GenBank/DDBJ databases">
        <title>Genomic Encyclopedia of Type Strains, Phase IV (KMG-IV): sequencing the most valuable type-strain genomes for metagenomic binning, comparative biology and taxonomic classification.</title>
        <authorList>
            <person name="Goeker M."/>
        </authorList>
    </citation>
    <scope>NUCLEOTIDE SEQUENCE [LARGE SCALE GENOMIC DNA]</scope>
    <source>
        <strain evidence="1 2">DSM 12396</strain>
    </source>
</reference>
<dbReference type="EMBL" id="JAUSUX010000009">
    <property type="protein sequence ID" value="MDQ0286372.1"/>
    <property type="molecule type" value="Genomic_DNA"/>
</dbReference>
<evidence type="ECO:0000313" key="1">
    <source>
        <dbReference type="EMBL" id="MDQ0286372.1"/>
    </source>
</evidence>
<sequence length="65" mass="7356">MAKTEYLQGDDAQRLLKKGYCEACLRQAREWARPDRFGGCLVHGDYDSRGNLTGFLCPDCAEAER</sequence>
<accession>A0ABU0B272</accession>
<gene>
    <name evidence="1" type="ORF">J2Z49_001486</name>
</gene>
<keyword evidence="2" id="KW-1185">Reference proteome</keyword>
<dbReference type="Proteomes" id="UP001225644">
    <property type="component" value="Unassembled WGS sequence"/>
</dbReference>
<name>A0ABU0B272_9FIRM</name>
<comment type="caution">
    <text evidence="1">The sequence shown here is derived from an EMBL/GenBank/DDBJ whole genome shotgun (WGS) entry which is preliminary data.</text>
</comment>
<protein>
    <submittedName>
        <fullName evidence="1">Uncharacterized protein</fullName>
    </submittedName>
</protein>
<dbReference type="RefSeq" id="WP_307401441.1">
    <property type="nucleotide sequence ID" value="NZ_JAUSUX010000009.1"/>
</dbReference>
<proteinExistence type="predicted"/>
<organism evidence="1 2">
    <name type="scientific">Desulfofundulus luciae</name>
    <dbReference type="NCBI Taxonomy" id="74702"/>
    <lineage>
        <taxon>Bacteria</taxon>
        <taxon>Bacillati</taxon>
        <taxon>Bacillota</taxon>
        <taxon>Clostridia</taxon>
        <taxon>Eubacteriales</taxon>
        <taxon>Peptococcaceae</taxon>
        <taxon>Desulfofundulus</taxon>
    </lineage>
</organism>